<dbReference type="Gene3D" id="3.40.50.1820">
    <property type="entry name" value="alpha/beta hydrolase"/>
    <property type="match status" value="1"/>
</dbReference>
<dbReference type="Pfam" id="PF00561">
    <property type="entry name" value="Abhydrolase_1"/>
    <property type="match status" value="1"/>
</dbReference>
<evidence type="ECO:0000259" key="2">
    <source>
        <dbReference type="Pfam" id="PF00561"/>
    </source>
</evidence>
<name>A0A239NDE4_9ACTN</name>
<evidence type="ECO:0000313" key="3">
    <source>
        <dbReference type="EMBL" id="SNT52169.1"/>
    </source>
</evidence>
<dbReference type="InterPro" id="IPR000073">
    <property type="entry name" value="AB_hydrolase_1"/>
</dbReference>
<keyword evidence="4" id="KW-1185">Reference proteome</keyword>
<evidence type="ECO:0000313" key="4">
    <source>
        <dbReference type="Proteomes" id="UP000198318"/>
    </source>
</evidence>
<dbReference type="GO" id="GO:0016787">
    <property type="term" value="F:hydrolase activity"/>
    <property type="evidence" value="ECO:0007669"/>
    <property type="project" value="UniProtKB-KW"/>
</dbReference>
<sequence length="315" mass="34882">MEITHRFVRVNGIRLHIAEAGTGPLVLLIHGFPECWYSWRHQLVALARAGYHVVAPDQRGYARSDRPANVEDYTIMHLVGDVVGILDALGEERAVVAGHDWGGGVAWHTALLRPDRVRGVIGLSIPFLPRTPAPMTPLMRVGLGEGYYMLYFQKPGVADAELSRDLYDTFRRVLYAPSGDGPQDGSMVVPEGGGFLDLCPDPEKLPDWLTEEDIDVYVTEFAEAGFTGGLNWYRNLDRNWALTAPWHGVPVRVPALYIVGDRDMTLGMLPAEPVSAAAVPDLRDMVMLPGCGHWTQQERPDEVNEAMLRFVGSLD</sequence>
<reference evidence="3 4" key="1">
    <citation type="submission" date="2017-06" db="EMBL/GenBank/DDBJ databases">
        <authorList>
            <person name="Kim H.J."/>
            <person name="Triplett B.A."/>
        </authorList>
    </citation>
    <scope>NUCLEOTIDE SEQUENCE [LARGE SCALE GENOMIC DNA]</scope>
    <source>
        <strain evidence="3 4">DSM 44715</strain>
    </source>
</reference>
<keyword evidence="1" id="KW-0378">Hydrolase</keyword>
<protein>
    <submittedName>
        <fullName evidence="3">Pimeloyl-ACP methyl ester carboxylesterase</fullName>
    </submittedName>
</protein>
<proteinExistence type="predicted"/>
<feature type="domain" description="AB hydrolase-1" evidence="2">
    <location>
        <begin position="24"/>
        <end position="299"/>
    </location>
</feature>
<accession>A0A239NDE4</accession>
<dbReference type="RefSeq" id="WP_089329599.1">
    <property type="nucleotide sequence ID" value="NZ_FZOR01000038.1"/>
</dbReference>
<dbReference type="SUPFAM" id="SSF53474">
    <property type="entry name" value="alpha/beta-Hydrolases"/>
    <property type="match status" value="1"/>
</dbReference>
<dbReference type="Proteomes" id="UP000198318">
    <property type="component" value="Unassembled WGS sequence"/>
</dbReference>
<dbReference type="AlphaFoldDB" id="A0A239NDE4"/>
<dbReference type="InterPro" id="IPR000639">
    <property type="entry name" value="Epox_hydrolase-like"/>
</dbReference>
<dbReference type="EMBL" id="FZOR01000038">
    <property type="protein sequence ID" value="SNT52169.1"/>
    <property type="molecule type" value="Genomic_DNA"/>
</dbReference>
<dbReference type="PANTHER" id="PTHR43329">
    <property type="entry name" value="EPOXIDE HYDROLASE"/>
    <property type="match status" value="1"/>
</dbReference>
<organism evidence="3 4">
    <name type="scientific">Actinomadura meyerae</name>
    <dbReference type="NCBI Taxonomy" id="240840"/>
    <lineage>
        <taxon>Bacteria</taxon>
        <taxon>Bacillati</taxon>
        <taxon>Actinomycetota</taxon>
        <taxon>Actinomycetes</taxon>
        <taxon>Streptosporangiales</taxon>
        <taxon>Thermomonosporaceae</taxon>
        <taxon>Actinomadura</taxon>
    </lineage>
</organism>
<dbReference type="PRINTS" id="PR00111">
    <property type="entry name" value="ABHYDROLASE"/>
</dbReference>
<gene>
    <name evidence="3" type="ORF">SAMN05443665_103870</name>
</gene>
<dbReference type="PRINTS" id="PR00412">
    <property type="entry name" value="EPOXHYDRLASE"/>
</dbReference>
<dbReference type="InterPro" id="IPR029058">
    <property type="entry name" value="AB_hydrolase_fold"/>
</dbReference>
<dbReference type="OrthoDB" id="2987348at2"/>
<evidence type="ECO:0000256" key="1">
    <source>
        <dbReference type="ARBA" id="ARBA00022801"/>
    </source>
</evidence>